<proteinExistence type="predicted"/>
<dbReference type="GO" id="GO:0016020">
    <property type="term" value="C:membrane"/>
    <property type="evidence" value="ECO:0007669"/>
    <property type="project" value="InterPro"/>
</dbReference>
<dbReference type="SUPFAM" id="SSF48652">
    <property type="entry name" value="Tetraspanin"/>
    <property type="match status" value="1"/>
</dbReference>
<keyword evidence="2" id="KW-1133">Transmembrane helix</keyword>
<sequence length="337" mass="37150">MAIALSALNTGVIITLLFLSSAISIVLGGIAWSRIVSLFLPFPASWGAISTLYPILPFLFAFVSDILASRYQQSVDTRKYQIALSSSSSAETVTDGNNDNNDTTVMVANRNIINRPSSRPSLPRPSLPTSLYPFIASTLDHLLTILPTVIATLAATYVAPSDNRCHLEQTWQSFYHNKDVRAIRTIQDQLQCCGLRSTRDRAWPFKDSTHGDNSCESTTGYRQSCLQPWSEQERRVAVLVLVAAVFGWGIKMGISSLNLRFIFRGNRGNAWTNFNHENITRDESTGPRYRDDENADSGHGGASDDDPTISRSLLINPGSRDFPSLEDTDLTGTGRGR</sequence>
<protein>
    <recommendedName>
        <fullName evidence="5">Tetraspanin Tsp3</fullName>
    </recommendedName>
</protein>
<dbReference type="Proteomes" id="UP000214365">
    <property type="component" value="Unassembled WGS sequence"/>
</dbReference>
<comment type="caution">
    <text evidence="3">The sequence shown here is derived from an EMBL/GenBank/DDBJ whole genome shotgun (WGS) entry which is preliminary data.</text>
</comment>
<name>A0A225BAW5_TALAT</name>
<feature type="compositionally biased region" description="Basic and acidic residues" evidence="1">
    <location>
        <begin position="278"/>
        <end position="292"/>
    </location>
</feature>
<dbReference type="GeneID" id="31000133"/>
<feature type="transmembrane region" description="Helical" evidence="2">
    <location>
        <begin position="12"/>
        <end position="32"/>
    </location>
</feature>
<keyword evidence="2" id="KW-0812">Transmembrane</keyword>
<dbReference type="OrthoDB" id="71600at2759"/>
<keyword evidence="2" id="KW-0472">Membrane</keyword>
<dbReference type="EMBL" id="LFMY01000001">
    <property type="protein sequence ID" value="OKL64055.1"/>
    <property type="molecule type" value="Genomic_DNA"/>
</dbReference>
<evidence type="ECO:0000313" key="3">
    <source>
        <dbReference type="EMBL" id="OKL64055.1"/>
    </source>
</evidence>
<reference evidence="3 4" key="1">
    <citation type="submission" date="2015-06" db="EMBL/GenBank/DDBJ databases">
        <title>Talaromyces atroroseus IBT 11181 draft genome.</title>
        <authorList>
            <person name="Rasmussen K.B."/>
            <person name="Rasmussen S."/>
            <person name="Petersen B."/>
            <person name="Sicheritz-Ponten T."/>
            <person name="Mortensen U.H."/>
            <person name="Thrane U."/>
        </authorList>
    </citation>
    <scope>NUCLEOTIDE SEQUENCE [LARGE SCALE GENOMIC DNA]</scope>
    <source>
        <strain evidence="3 4">IBT 11181</strain>
    </source>
</reference>
<evidence type="ECO:0000256" key="2">
    <source>
        <dbReference type="SAM" id="Phobius"/>
    </source>
</evidence>
<organism evidence="3 4">
    <name type="scientific">Talaromyces atroroseus</name>
    <dbReference type="NCBI Taxonomy" id="1441469"/>
    <lineage>
        <taxon>Eukaryota</taxon>
        <taxon>Fungi</taxon>
        <taxon>Dikarya</taxon>
        <taxon>Ascomycota</taxon>
        <taxon>Pezizomycotina</taxon>
        <taxon>Eurotiomycetes</taxon>
        <taxon>Eurotiomycetidae</taxon>
        <taxon>Eurotiales</taxon>
        <taxon>Trichocomaceae</taxon>
        <taxon>Talaromyces</taxon>
        <taxon>Talaromyces sect. Trachyspermi</taxon>
    </lineage>
</organism>
<dbReference type="AlphaFoldDB" id="A0A225BAW5"/>
<feature type="transmembrane region" description="Helical" evidence="2">
    <location>
        <begin position="236"/>
        <end position="254"/>
    </location>
</feature>
<evidence type="ECO:0000313" key="4">
    <source>
        <dbReference type="Proteomes" id="UP000214365"/>
    </source>
</evidence>
<feature type="transmembrane region" description="Helical" evidence="2">
    <location>
        <begin position="44"/>
        <end position="68"/>
    </location>
</feature>
<evidence type="ECO:0008006" key="5">
    <source>
        <dbReference type="Google" id="ProtNLM"/>
    </source>
</evidence>
<dbReference type="STRING" id="1441469.A0A225BAW5"/>
<gene>
    <name evidence="3" type="ORF">UA08_00378</name>
</gene>
<evidence type="ECO:0000256" key="1">
    <source>
        <dbReference type="SAM" id="MobiDB-lite"/>
    </source>
</evidence>
<accession>A0A225BAW5</accession>
<dbReference type="RefSeq" id="XP_020124176.1">
    <property type="nucleotide sequence ID" value="XM_020260177.1"/>
</dbReference>
<dbReference type="InterPro" id="IPR008952">
    <property type="entry name" value="Tetraspanin_EC2_sf"/>
</dbReference>
<keyword evidence="4" id="KW-1185">Reference proteome</keyword>
<feature type="region of interest" description="Disordered" evidence="1">
    <location>
        <begin position="278"/>
        <end position="337"/>
    </location>
</feature>